<gene>
    <name evidence="1" type="ORF">CC86DRAFT_389698</name>
</gene>
<dbReference type="Pfam" id="PF26639">
    <property type="entry name" value="Het-6_barrel"/>
    <property type="match status" value="1"/>
</dbReference>
<evidence type="ECO:0000313" key="1">
    <source>
        <dbReference type="EMBL" id="KAF2833464.1"/>
    </source>
</evidence>
<dbReference type="PANTHER" id="PTHR24148">
    <property type="entry name" value="ANKYRIN REPEAT DOMAIN-CONTAINING PROTEIN 39 HOMOLOG-RELATED"/>
    <property type="match status" value="1"/>
</dbReference>
<proteinExistence type="predicted"/>
<evidence type="ECO:0000313" key="2">
    <source>
        <dbReference type="Proteomes" id="UP000799424"/>
    </source>
</evidence>
<accession>A0A6A7AKF5</accession>
<dbReference type="Proteomes" id="UP000799424">
    <property type="component" value="Unassembled WGS sequence"/>
</dbReference>
<keyword evidence="2" id="KW-1185">Reference proteome</keyword>
<dbReference type="EMBL" id="MU006216">
    <property type="protein sequence ID" value="KAF2833464.1"/>
    <property type="molecule type" value="Genomic_DNA"/>
</dbReference>
<sequence>MMGTIYARALNVKIWLGKEDKEAPNLAPSNVTTRLGTNDFAYGKMPIVLSFLAQALRNSSGPENRLAATKPMEDSAHRNIAYGFPPPDAPEWNTVREFFVNSWFDRVWVLQEVVLASKATALIGDWEIEWAAIGEAAMWFQSKGYAVPAVSRLATNPADKVYATFGMAAELSHMEKHGFHQLVEPNYTSKTVLDVYRDIAKYLIIEHGNLDVLSHAGTSLLSEWPSWVPDWRYDKASNALATSGSAAVYNASKNQLLSIDISNKFNAISIQGVEVDTVMLYGDRLASHGVGFVTYQEEIDFVRMAWALISQHPSTMYEDTAAMLIQTLTAGLSNSNRPASEDPSFQADALHWFAQHAPRTLPTAPLSQRFNWSIKQRADSGRFHEAFVRACVDRRLFVTRGGLIGIGPHAMKEGDIVVILFGGRVPYILRPIGMSYKYIGECYVPGLMNGEAVTNQGDDNARKRTFFELV</sequence>
<protein>
    <submittedName>
        <fullName evidence="1">Uncharacterized protein</fullName>
    </submittedName>
</protein>
<reference evidence="1" key="1">
    <citation type="journal article" date="2020" name="Stud. Mycol.">
        <title>101 Dothideomycetes genomes: a test case for predicting lifestyles and emergence of pathogens.</title>
        <authorList>
            <person name="Haridas S."/>
            <person name="Albert R."/>
            <person name="Binder M."/>
            <person name="Bloem J."/>
            <person name="Labutti K."/>
            <person name="Salamov A."/>
            <person name="Andreopoulos B."/>
            <person name="Baker S."/>
            <person name="Barry K."/>
            <person name="Bills G."/>
            <person name="Bluhm B."/>
            <person name="Cannon C."/>
            <person name="Castanera R."/>
            <person name="Culley D."/>
            <person name="Daum C."/>
            <person name="Ezra D."/>
            <person name="Gonzalez J."/>
            <person name="Henrissat B."/>
            <person name="Kuo A."/>
            <person name="Liang C."/>
            <person name="Lipzen A."/>
            <person name="Lutzoni F."/>
            <person name="Magnuson J."/>
            <person name="Mondo S."/>
            <person name="Nolan M."/>
            <person name="Ohm R."/>
            <person name="Pangilinan J."/>
            <person name="Park H.-J."/>
            <person name="Ramirez L."/>
            <person name="Alfaro M."/>
            <person name="Sun H."/>
            <person name="Tritt A."/>
            <person name="Yoshinaga Y."/>
            <person name="Zwiers L.-H."/>
            <person name="Turgeon B."/>
            <person name="Goodwin S."/>
            <person name="Spatafora J."/>
            <person name="Crous P."/>
            <person name="Grigoriev I."/>
        </authorList>
    </citation>
    <scope>NUCLEOTIDE SEQUENCE</scope>
    <source>
        <strain evidence="1">CBS 113818</strain>
    </source>
</reference>
<dbReference type="OrthoDB" id="5386682at2759"/>
<dbReference type="PANTHER" id="PTHR24148:SF80">
    <property type="entry name" value="HETEROKARYON INCOMPATIBILITY DOMAIN-CONTAINING PROTEIN"/>
    <property type="match status" value="1"/>
</dbReference>
<dbReference type="AlphaFoldDB" id="A0A6A7AKF5"/>
<organism evidence="1 2">
    <name type="scientific">Ophiobolus disseminans</name>
    <dbReference type="NCBI Taxonomy" id="1469910"/>
    <lineage>
        <taxon>Eukaryota</taxon>
        <taxon>Fungi</taxon>
        <taxon>Dikarya</taxon>
        <taxon>Ascomycota</taxon>
        <taxon>Pezizomycotina</taxon>
        <taxon>Dothideomycetes</taxon>
        <taxon>Pleosporomycetidae</taxon>
        <taxon>Pleosporales</taxon>
        <taxon>Pleosporineae</taxon>
        <taxon>Phaeosphaeriaceae</taxon>
        <taxon>Ophiobolus</taxon>
    </lineage>
</organism>
<name>A0A6A7AKF5_9PLEO</name>
<dbReference type="InterPro" id="IPR052895">
    <property type="entry name" value="HetReg/Transcr_Mod"/>
</dbReference>